<organism evidence="25">
    <name type="scientific">Chlamydia pneumoniae</name>
    <name type="common">Chlamydophila pneumoniae</name>
    <dbReference type="NCBI Taxonomy" id="83558"/>
    <lineage>
        <taxon>Bacteria</taxon>
        <taxon>Pseudomonadati</taxon>
        <taxon>Chlamydiota</taxon>
        <taxon>Chlamydiia</taxon>
        <taxon>Chlamydiales</taxon>
        <taxon>Chlamydiaceae</taxon>
        <taxon>Chlamydia/Chlamydophila group</taxon>
        <taxon>Chlamydia</taxon>
    </lineage>
</organism>
<protein>
    <recommendedName>
        <fullName evidence="7">Phosphatidate cytidylyltransferase</fullName>
        <ecNumber evidence="6">2.7.7.41</ecNumber>
    </recommendedName>
    <alternativeName>
        <fullName evidence="20">CDP-DAG synthase</fullName>
    </alternativeName>
    <alternativeName>
        <fullName evidence="22">CDP-DG synthase</fullName>
    </alternativeName>
    <alternativeName>
        <fullName evidence="18">CDP-diacylglycerol synthase</fullName>
    </alternativeName>
    <alternativeName>
        <fullName evidence="21">CDP-diglyceride pyrophosphorylase</fullName>
    </alternativeName>
    <alternativeName>
        <fullName evidence="23">CDP-diglyceride synthase</fullName>
    </alternativeName>
    <alternativeName>
        <fullName evidence="19">CTP:phosphatidate cytidylyltransferase</fullName>
    </alternativeName>
</protein>
<evidence type="ECO:0000256" key="16">
    <source>
        <dbReference type="ARBA" id="ARBA00023209"/>
    </source>
</evidence>
<comment type="pathway">
    <text evidence="3">Phospholipid metabolism; CDP-diacylglycerol biosynthesis; CDP-diacylglycerol from sn-glycerol 3-phosphate: step 3/3.</text>
</comment>
<keyword evidence="17" id="KW-1208">Phospholipid metabolism</keyword>
<keyword evidence="16" id="KW-0594">Phospholipid biosynthesis</keyword>
<evidence type="ECO:0000256" key="11">
    <source>
        <dbReference type="ARBA" id="ARBA00022692"/>
    </source>
</evidence>
<evidence type="ECO:0000256" key="19">
    <source>
        <dbReference type="ARBA" id="ARBA00031825"/>
    </source>
</evidence>
<evidence type="ECO:0000313" key="25">
    <source>
        <dbReference type="EMBL" id="CRI42684.1"/>
    </source>
</evidence>
<evidence type="ECO:0000256" key="15">
    <source>
        <dbReference type="ARBA" id="ARBA00023136"/>
    </source>
</evidence>
<feature type="transmembrane region" description="Helical" evidence="24">
    <location>
        <begin position="21"/>
        <end position="39"/>
    </location>
</feature>
<evidence type="ECO:0000256" key="18">
    <source>
        <dbReference type="ARBA" id="ARBA00029893"/>
    </source>
</evidence>
<dbReference type="EC" id="2.7.7.41" evidence="6"/>
<keyword evidence="10 25" id="KW-0808">Transferase</keyword>
<comment type="pathway">
    <text evidence="4">Lipid metabolism.</text>
</comment>
<evidence type="ECO:0000256" key="10">
    <source>
        <dbReference type="ARBA" id="ARBA00022679"/>
    </source>
</evidence>
<evidence type="ECO:0000256" key="20">
    <source>
        <dbReference type="ARBA" id="ARBA00032253"/>
    </source>
</evidence>
<evidence type="ECO:0000256" key="5">
    <source>
        <dbReference type="ARBA" id="ARBA00010185"/>
    </source>
</evidence>
<keyword evidence="9" id="KW-0444">Lipid biosynthesis</keyword>
<sequence length="308" mass="34031">MLNSNKFKSKTGAYGDLFQRVVVHSLVLTFLVLLLYSSLFPLTSFALGFITATCGAVGTYEYSSMAKAKMHYPLSTFSAIGSFLFLALSFLSIRWGHSLPGFFDALPWTLLIVWVVWSIFRVRKSTIGALQLSGVTLFSILYVGIPIRLFLHVLYGFIHTQEPYLGIWWASFLIATTKGADIFGYFFGKAFGNKKITPQISPNKTVVGFVAGCLGATLISFIFFLQIPTRFASYFPMPAILIPLGLALGITGFFGDIIESIFKRDAHLKNSNKLKAVGGMLDTLDSLLLSTPIAYLFLLITQSKEFIG</sequence>
<evidence type="ECO:0000256" key="13">
    <source>
        <dbReference type="ARBA" id="ARBA00022989"/>
    </source>
</evidence>
<feature type="transmembrane region" description="Helical" evidence="24">
    <location>
        <begin position="134"/>
        <end position="155"/>
    </location>
</feature>
<feature type="transmembrane region" description="Helical" evidence="24">
    <location>
        <begin position="45"/>
        <end position="62"/>
    </location>
</feature>
<dbReference type="GO" id="GO:0016024">
    <property type="term" value="P:CDP-diacylglycerol biosynthetic process"/>
    <property type="evidence" value="ECO:0007669"/>
    <property type="project" value="TreeGrafter"/>
</dbReference>
<evidence type="ECO:0000256" key="7">
    <source>
        <dbReference type="ARBA" id="ARBA00019373"/>
    </source>
</evidence>
<keyword evidence="13 24" id="KW-1133">Transmembrane helix</keyword>
<keyword evidence="14" id="KW-0443">Lipid metabolism</keyword>
<name>A0A0F7WWD0_CHLPN</name>
<keyword evidence="8" id="KW-1003">Cell membrane</keyword>
<feature type="transmembrane region" description="Helical" evidence="24">
    <location>
        <begin position="167"/>
        <end position="186"/>
    </location>
</feature>
<comment type="catalytic activity">
    <reaction evidence="1">
        <text>a 1,2-diacyl-sn-glycero-3-phosphate + CTP + H(+) = a CDP-1,2-diacyl-sn-glycerol + diphosphate</text>
        <dbReference type="Rhea" id="RHEA:16229"/>
        <dbReference type="ChEBI" id="CHEBI:15378"/>
        <dbReference type="ChEBI" id="CHEBI:33019"/>
        <dbReference type="ChEBI" id="CHEBI:37563"/>
        <dbReference type="ChEBI" id="CHEBI:58332"/>
        <dbReference type="ChEBI" id="CHEBI:58608"/>
        <dbReference type="EC" id="2.7.7.41"/>
    </reaction>
</comment>
<dbReference type="GO" id="GO:0005886">
    <property type="term" value="C:plasma membrane"/>
    <property type="evidence" value="ECO:0007669"/>
    <property type="project" value="UniProtKB-SubCell"/>
</dbReference>
<keyword evidence="15 24" id="KW-0472">Membrane</keyword>
<evidence type="ECO:0000256" key="17">
    <source>
        <dbReference type="ARBA" id="ARBA00023264"/>
    </source>
</evidence>
<keyword evidence="12 25" id="KW-0548">Nucleotidyltransferase</keyword>
<evidence type="ECO:0000256" key="23">
    <source>
        <dbReference type="ARBA" id="ARBA00033406"/>
    </source>
</evidence>
<evidence type="ECO:0000256" key="2">
    <source>
        <dbReference type="ARBA" id="ARBA00004651"/>
    </source>
</evidence>
<feature type="transmembrane region" description="Helical" evidence="24">
    <location>
        <begin position="239"/>
        <end position="258"/>
    </location>
</feature>
<evidence type="ECO:0000256" key="14">
    <source>
        <dbReference type="ARBA" id="ARBA00023098"/>
    </source>
</evidence>
<feature type="transmembrane region" description="Helical" evidence="24">
    <location>
        <begin position="74"/>
        <end position="93"/>
    </location>
</feature>
<dbReference type="PANTHER" id="PTHR46382:SF1">
    <property type="entry name" value="PHOSPHATIDATE CYTIDYLYLTRANSFERASE"/>
    <property type="match status" value="1"/>
</dbReference>
<evidence type="ECO:0000256" key="4">
    <source>
        <dbReference type="ARBA" id="ARBA00005189"/>
    </source>
</evidence>
<dbReference type="Pfam" id="PF01148">
    <property type="entry name" value="CTP_transf_1"/>
    <property type="match status" value="1"/>
</dbReference>
<dbReference type="GO" id="GO:0004605">
    <property type="term" value="F:phosphatidate cytidylyltransferase activity"/>
    <property type="evidence" value="ECO:0007669"/>
    <property type="project" value="UniProtKB-EC"/>
</dbReference>
<dbReference type="PANTHER" id="PTHR46382">
    <property type="entry name" value="PHOSPHATIDATE CYTIDYLYLTRANSFERASE"/>
    <property type="match status" value="1"/>
</dbReference>
<feature type="transmembrane region" description="Helical" evidence="24">
    <location>
        <begin position="105"/>
        <end position="122"/>
    </location>
</feature>
<evidence type="ECO:0000256" key="1">
    <source>
        <dbReference type="ARBA" id="ARBA00001698"/>
    </source>
</evidence>
<evidence type="ECO:0000256" key="9">
    <source>
        <dbReference type="ARBA" id="ARBA00022516"/>
    </source>
</evidence>
<dbReference type="AlphaFoldDB" id="A0A0F7WWD0"/>
<evidence type="ECO:0000256" key="22">
    <source>
        <dbReference type="ARBA" id="ARBA00032743"/>
    </source>
</evidence>
<dbReference type="EMBL" id="LN847051">
    <property type="protein sequence ID" value="CRI42684.1"/>
    <property type="molecule type" value="Genomic_DNA"/>
</dbReference>
<comment type="subcellular location">
    <subcellularLocation>
        <location evidence="2">Cell membrane</location>
        <topology evidence="2">Multi-pass membrane protein</topology>
    </subcellularLocation>
</comment>
<feature type="transmembrane region" description="Helical" evidence="24">
    <location>
        <begin position="206"/>
        <end position="227"/>
    </location>
</feature>
<evidence type="ECO:0000256" key="12">
    <source>
        <dbReference type="ARBA" id="ARBA00022695"/>
    </source>
</evidence>
<accession>A0A0F7WWD0</accession>
<keyword evidence="11 24" id="KW-0812">Transmembrane</keyword>
<evidence type="ECO:0000256" key="8">
    <source>
        <dbReference type="ARBA" id="ARBA00022475"/>
    </source>
</evidence>
<reference evidence="25" key="1">
    <citation type="submission" date="2015-05" db="EMBL/GenBank/DDBJ databases">
        <authorList>
            <person name="Rattei Thomas"/>
        </authorList>
    </citation>
    <scope>NUCLEOTIDE SEQUENCE</scope>
    <source>
        <strain evidence="25">DC9</strain>
    </source>
</reference>
<evidence type="ECO:0000256" key="3">
    <source>
        <dbReference type="ARBA" id="ARBA00005119"/>
    </source>
</evidence>
<evidence type="ECO:0000256" key="6">
    <source>
        <dbReference type="ARBA" id="ARBA00012487"/>
    </source>
</evidence>
<gene>
    <name evidence="25" type="primary">cdsA</name>
    <name evidence="25" type="ORF">BN1224_DC9_BU_00090</name>
</gene>
<evidence type="ECO:0000256" key="21">
    <source>
        <dbReference type="ARBA" id="ARBA00032396"/>
    </source>
</evidence>
<comment type="similarity">
    <text evidence="5">Belongs to the CDS family.</text>
</comment>
<evidence type="ECO:0000256" key="24">
    <source>
        <dbReference type="SAM" id="Phobius"/>
    </source>
</evidence>
<proteinExistence type="inferred from homology"/>